<dbReference type="CDD" id="cd18186">
    <property type="entry name" value="BTB_POZ_ZBTB_KLHL-like"/>
    <property type="match status" value="1"/>
</dbReference>
<accession>A0A915M9G8</accession>
<dbReference type="Pfam" id="PF00651">
    <property type="entry name" value="BTB"/>
    <property type="match status" value="2"/>
</dbReference>
<dbReference type="Gene3D" id="3.30.710.10">
    <property type="entry name" value="Potassium Channel Kv1.1, Chain A"/>
    <property type="match status" value="2"/>
</dbReference>
<dbReference type="PROSITE" id="PS50097">
    <property type="entry name" value="BTB"/>
    <property type="match status" value="1"/>
</dbReference>
<evidence type="ECO:0000313" key="4">
    <source>
        <dbReference type="WBParaSite" id="scaffold3207_cov257.g6208"/>
    </source>
</evidence>
<dbReference type="AlphaFoldDB" id="A0A915M9G8"/>
<dbReference type="WBParaSite" id="scaffold3207_cov257.g6208">
    <property type="protein sequence ID" value="scaffold3207_cov257.g6208"/>
    <property type="gene ID" value="scaffold3207_cov257.g6208"/>
</dbReference>
<protein>
    <submittedName>
        <fullName evidence="4">BTB domain-containing protein</fullName>
    </submittedName>
</protein>
<dbReference type="InterPro" id="IPR000210">
    <property type="entry name" value="BTB/POZ_dom"/>
</dbReference>
<keyword evidence="3" id="KW-1185">Reference proteome</keyword>
<feature type="region of interest" description="Disordered" evidence="1">
    <location>
        <begin position="1"/>
        <end position="31"/>
    </location>
</feature>
<proteinExistence type="predicted"/>
<dbReference type="SUPFAM" id="SSF54695">
    <property type="entry name" value="POZ domain"/>
    <property type="match status" value="1"/>
</dbReference>
<sequence>MRRTTSGGAFPYDKQDSENKDSLNVSSEPNPLTRRLNDFRLQEIGCDVAFVVGEEMEKLKAHKLVLGASSPVFLAMFYGPLASDSSPTSLRIINPAVNVENSINNQQESTSGAISISNLQHIQPKTAHIVSYNLSNESSLTSSLEGEHHLRGVNDIKTFPTVGVVGTTHNPGVDEGGNLIHRNVHSVQSQGEQQQQLNFDENSMKIELAVKGLQMVRVPDCEPKAFAILIDFVYSDFDIKNLSRRNLLNEDNVMNTLYAAKKYDIHPLVTECVRYCTARLTATNAVSLLAQARLLDENTLVEQCYQVIDLNTDIALHANAIADIDRDT</sequence>
<evidence type="ECO:0000256" key="1">
    <source>
        <dbReference type="SAM" id="MobiDB-lite"/>
    </source>
</evidence>
<dbReference type="InterPro" id="IPR011333">
    <property type="entry name" value="SKP1/BTB/POZ_sf"/>
</dbReference>
<feature type="domain" description="BTB" evidence="2">
    <location>
        <begin position="46"/>
        <end position="77"/>
    </location>
</feature>
<dbReference type="SMART" id="SM00225">
    <property type="entry name" value="BTB"/>
    <property type="match status" value="1"/>
</dbReference>
<evidence type="ECO:0000259" key="2">
    <source>
        <dbReference type="PROSITE" id="PS50097"/>
    </source>
</evidence>
<dbReference type="GO" id="GO:0022008">
    <property type="term" value="P:neurogenesis"/>
    <property type="evidence" value="ECO:0007669"/>
    <property type="project" value="TreeGrafter"/>
</dbReference>
<reference evidence="4" key="1">
    <citation type="submission" date="2022-11" db="UniProtKB">
        <authorList>
            <consortium name="WormBaseParasite"/>
        </authorList>
    </citation>
    <scope>IDENTIFICATION</scope>
</reference>
<evidence type="ECO:0000313" key="3">
    <source>
        <dbReference type="Proteomes" id="UP000887561"/>
    </source>
</evidence>
<name>A0A915M9G8_MELJA</name>
<dbReference type="GO" id="GO:0005829">
    <property type="term" value="C:cytosol"/>
    <property type="evidence" value="ECO:0007669"/>
    <property type="project" value="TreeGrafter"/>
</dbReference>
<dbReference type="PANTHER" id="PTHR45774:SF4">
    <property type="entry name" value="AXUNDEAD, ISOFORM F"/>
    <property type="match status" value="1"/>
</dbReference>
<organism evidence="3 4">
    <name type="scientific">Meloidogyne javanica</name>
    <name type="common">Root-knot nematode worm</name>
    <dbReference type="NCBI Taxonomy" id="6303"/>
    <lineage>
        <taxon>Eukaryota</taxon>
        <taxon>Metazoa</taxon>
        <taxon>Ecdysozoa</taxon>
        <taxon>Nematoda</taxon>
        <taxon>Chromadorea</taxon>
        <taxon>Rhabditida</taxon>
        <taxon>Tylenchina</taxon>
        <taxon>Tylenchomorpha</taxon>
        <taxon>Tylenchoidea</taxon>
        <taxon>Meloidogynidae</taxon>
        <taxon>Meloidogyninae</taxon>
        <taxon>Meloidogyne</taxon>
        <taxon>Meloidogyne incognita group</taxon>
    </lineage>
</organism>
<dbReference type="Proteomes" id="UP000887561">
    <property type="component" value="Unplaced"/>
</dbReference>
<dbReference type="PANTHER" id="PTHR45774">
    <property type="entry name" value="BTB/POZ DOMAIN-CONTAINING"/>
    <property type="match status" value="1"/>
</dbReference>